<dbReference type="Pfam" id="PF15696">
    <property type="entry name" value="RAD51_interact"/>
    <property type="match status" value="1"/>
</dbReference>
<reference evidence="5" key="1">
    <citation type="submission" date="2012-12" db="EMBL/GenBank/DDBJ databases">
        <authorList>
            <person name="Hellsten U."/>
            <person name="Grimwood J."/>
            <person name="Chapman J.A."/>
            <person name="Shapiro H."/>
            <person name="Aerts A."/>
            <person name="Otillar R.P."/>
            <person name="Terry A.Y."/>
            <person name="Boore J.L."/>
            <person name="Simakov O."/>
            <person name="Marletaz F."/>
            <person name="Cho S.-J."/>
            <person name="Edsinger-Gonzales E."/>
            <person name="Havlak P."/>
            <person name="Kuo D.-H."/>
            <person name="Larsson T."/>
            <person name="Lv J."/>
            <person name="Arendt D."/>
            <person name="Savage R."/>
            <person name="Osoegawa K."/>
            <person name="de Jong P."/>
            <person name="Lindberg D.R."/>
            <person name="Seaver E.C."/>
            <person name="Weisblat D.A."/>
            <person name="Putnam N.H."/>
            <person name="Grigoriev I.V."/>
            <person name="Rokhsar D.S."/>
        </authorList>
    </citation>
    <scope>NUCLEOTIDE SEQUENCE</scope>
    <source>
        <strain evidence="5">I ESC-2004</strain>
    </source>
</reference>
<dbReference type="GO" id="GO:0003690">
    <property type="term" value="F:double-stranded DNA binding"/>
    <property type="evidence" value="ECO:0007669"/>
    <property type="project" value="TreeGrafter"/>
</dbReference>
<gene>
    <name evidence="3" type="ORF">CAPTEDRAFT_225016</name>
</gene>
<dbReference type="EnsemblMetazoa" id="CapteT225016">
    <property type="protein sequence ID" value="CapteP225016"/>
    <property type="gene ID" value="CapteG225016"/>
</dbReference>
<feature type="region of interest" description="Disordered" evidence="1">
    <location>
        <begin position="1"/>
        <end position="82"/>
    </location>
</feature>
<dbReference type="GO" id="GO:0000724">
    <property type="term" value="P:double-strand break repair via homologous recombination"/>
    <property type="evidence" value="ECO:0007669"/>
    <property type="project" value="TreeGrafter"/>
</dbReference>
<name>R7V756_CAPTE</name>
<dbReference type="PANTHER" id="PTHR15361:SF5">
    <property type="entry name" value="C3H1-TYPE DOMAIN-CONTAINING PROTEIN"/>
    <property type="match status" value="1"/>
</dbReference>
<feature type="compositionally biased region" description="Low complexity" evidence="1">
    <location>
        <begin position="341"/>
        <end position="357"/>
    </location>
</feature>
<dbReference type="GO" id="GO:0003697">
    <property type="term" value="F:single-stranded DNA binding"/>
    <property type="evidence" value="ECO:0007669"/>
    <property type="project" value="TreeGrafter"/>
</dbReference>
<dbReference type="OMA" id="WNPPAQV"/>
<dbReference type="PANTHER" id="PTHR15361">
    <property type="entry name" value="RAD51/NUKS-INTERACTING PROTEIN"/>
    <property type="match status" value="1"/>
</dbReference>
<feature type="compositionally biased region" description="Basic residues" evidence="1">
    <location>
        <begin position="37"/>
        <end position="55"/>
    </location>
</feature>
<dbReference type="InterPro" id="IPR052003">
    <property type="entry name" value="HR_DNA-Binding_Protein"/>
</dbReference>
<feature type="domain" description="RAD51 interacting motif" evidence="2">
    <location>
        <begin position="358"/>
        <end position="380"/>
    </location>
</feature>
<feature type="compositionally biased region" description="Basic and acidic residues" evidence="1">
    <location>
        <begin position="252"/>
        <end position="262"/>
    </location>
</feature>
<keyword evidence="5" id="KW-1185">Reference proteome</keyword>
<feature type="region of interest" description="Disordered" evidence="1">
    <location>
        <begin position="99"/>
        <end position="384"/>
    </location>
</feature>
<evidence type="ECO:0000256" key="1">
    <source>
        <dbReference type="SAM" id="MobiDB-lite"/>
    </source>
</evidence>
<dbReference type="GO" id="GO:0036297">
    <property type="term" value="P:interstrand cross-link repair"/>
    <property type="evidence" value="ECO:0007669"/>
    <property type="project" value="TreeGrafter"/>
</dbReference>
<dbReference type="AlphaFoldDB" id="R7V756"/>
<dbReference type="EMBL" id="KB296161">
    <property type="protein sequence ID" value="ELU12196.1"/>
    <property type="molecule type" value="Genomic_DNA"/>
</dbReference>
<accession>R7V756</accession>
<feature type="compositionally biased region" description="Basic residues" evidence="1">
    <location>
        <begin position="180"/>
        <end position="191"/>
    </location>
</feature>
<proteinExistence type="predicted"/>
<organism evidence="3">
    <name type="scientific">Capitella teleta</name>
    <name type="common">Polychaete worm</name>
    <dbReference type="NCBI Taxonomy" id="283909"/>
    <lineage>
        <taxon>Eukaryota</taxon>
        <taxon>Metazoa</taxon>
        <taxon>Spiralia</taxon>
        <taxon>Lophotrochozoa</taxon>
        <taxon>Annelida</taxon>
        <taxon>Polychaeta</taxon>
        <taxon>Sedentaria</taxon>
        <taxon>Scolecida</taxon>
        <taxon>Capitellidae</taxon>
        <taxon>Capitella</taxon>
    </lineage>
</organism>
<dbReference type="InterPro" id="IPR031419">
    <property type="entry name" value="RAD51_interact"/>
</dbReference>
<feature type="compositionally biased region" description="Acidic residues" evidence="1">
    <location>
        <begin position="196"/>
        <end position="238"/>
    </location>
</feature>
<reference evidence="3 5" key="2">
    <citation type="journal article" date="2013" name="Nature">
        <title>Insights into bilaterian evolution from three spiralian genomes.</title>
        <authorList>
            <person name="Simakov O."/>
            <person name="Marletaz F."/>
            <person name="Cho S.J."/>
            <person name="Edsinger-Gonzales E."/>
            <person name="Havlak P."/>
            <person name="Hellsten U."/>
            <person name="Kuo D.H."/>
            <person name="Larsson T."/>
            <person name="Lv J."/>
            <person name="Arendt D."/>
            <person name="Savage R."/>
            <person name="Osoegawa K."/>
            <person name="de Jong P."/>
            <person name="Grimwood J."/>
            <person name="Chapman J.A."/>
            <person name="Shapiro H."/>
            <person name="Aerts A."/>
            <person name="Otillar R.P."/>
            <person name="Terry A.Y."/>
            <person name="Boore J.L."/>
            <person name="Grigoriev I.V."/>
            <person name="Lindberg D.R."/>
            <person name="Seaver E.C."/>
            <person name="Weisblat D.A."/>
            <person name="Putnam N.H."/>
            <person name="Rokhsar D.S."/>
        </authorList>
    </citation>
    <scope>NUCLEOTIDE SEQUENCE</scope>
    <source>
        <strain evidence="3 5">I ESC-2004</strain>
    </source>
</reference>
<feature type="compositionally biased region" description="Basic and acidic residues" evidence="1">
    <location>
        <begin position="1"/>
        <end position="12"/>
    </location>
</feature>
<evidence type="ECO:0000313" key="4">
    <source>
        <dbReference type="EnsemblMetazoa" id="CapteP225016"/>
    </source>
</evidence>
<feature type="compositionally biased region" description="Polar residues" evidence="1">
    <location>
        <begin position="292"/>
        <end position="312"/>
    </location>
</feature>
<dbReference type="HOGENOM" id="CLU_720112_0_0_1"/>
<reference evidence="4" key="3">
    <citation type="submission" date="2015-06" db="UniProtKB">
        <authorList>
            <consortium name="EnsemblMetazoa"/>
        </authorList>
    </citation>
    <scope>IDENTIFICATION</scope>
</reference>
<feature type="compositionally biased region" description="Basic and acidic residues" evidence="1">
    <location>
        <begin position="118"/>
        <end position="153"/>
    </location>
</feature>
<evidence type="ECO:0000313" key="5">
    <source>
        <dbReference type="Proteomes" id="UP000014760"/>
    </source>
</evidence>
<evidence type="ECO:0000313" key="3">
    <source>
        <dbReference type="EMBL" id="ELU12196.1"/>
    </source>
</evidence>
<dbReference type="STRING" id="283909.R7V756"/>
<protein>
    <recommendedName>
        <fullName evidence="2">RAD51 interacting motif domain-containing protein</fullName>
    </recommendedName>
</protein>
<dbReference type="EMBL" id="AMQN01000832">
    <property type="status" value="NOT_ANNOTATED_CDS"/>
    <property type="molecule type" value="Genomic_DNA"/>
</dbReference>
<evidence type="ECO:0000259" key="2">
    <source>
        <dbReference type="Pfam" id="PF15696"/>
    </source>
</evidence>
<dbReference type="Proteomes" id="UP000014760">
    <property type="component" value="Unassembled WGS sequence"/>
</dbReference>
<sequence length="384" mass="41417">MANSKRSDRSKSSVDYAAFAQEEADDDFASGTPPAPKRQKKESKSKRESRKKKRPAFSDSDSDELVVFDVGGPAKKSVNRKSLDEKVFDRDLQMAMELSKEVSGMQESEADGAQTKIVVHDNKVKEEIKESEKENKHPLPEPSAGKEKVEKPVKSSCIQDDIGGIEVLEAEVIDPGVGGRQRRKAASKAAKKWTNSDEETDISNDDSDDDFKGEDFAEDEDEDEDEDFPVEDDAADSDFDAKPAKVQKGKKEKVTAKAEKNSKQKSSPRVRKEKTSKAPSKSIVTPKVVKSTPKTSSLKGFSSPSLTTNSASLVAKKVGTTPTLGTRRMTGLSPAVGGGSSAISSLRSPSSNNLLSPSGGGGLRIGLSRNIRSKPLHANVKAPH</sequence>